<dbReference type="OrthoDB" id="3237072at2759"/>
<dbReference type="AlphaFoldDB" id="A0A0C3AGI0"/>
<reference evidence="1 2" key="1">
    <citation type="submission" date="2014-04" db="EMBL/GenBank/DDBJ databases">
        <authorList>
            <consortium name="DOE Joint Genome Institute"/>
            <person name="Kuo A."/>
            <person name="Kohler A."/>
            <person name="Nagy L.G."/>
            <person name="Floudas D."/>
            <person name="Copeland A."/>
            <person name="Barry K.W."/>
            <person name="Cichocki N."/>
            <person name="Veneault-Fourrey C."/>
            <person name="LaButti K."/>
            <person name="Lindquist E.A."/>
            <person name="Lipzen A."/>
            <person name="Lundell T."/>
            <person name="Morin E."/>
            <person name="Murat C."/>
            <person name="Sun H."/>
            <person name="Tunlid A."/>
            <person name="Henrissat B."/>
            <person name="Grigoriev I.V."/>
            <person name="Hibbett D.S."/>
            <person name="Martin F."/>
            <person name="Nordberg H.P."/>
            <person name="Cantor M.N."/>
            <person name="Hua S.X."/>
        </authorList>
    </citation>
    <scope>NUCLEOTIDE SEQUENCE [LARGE SCALE GENOMIC DNA]</scope>
    <source>
        <strain evidence="1 2">Foug A</strain>
    </source>
</reference>
<dbReference type="InParanoid" id="A0A0C3AGI0"/>
<reference evidence="2" key="2">
    <citation type="submission" date="2015-01" db="EMBL/GenBank/DDBJ databases">
        <title>Evolutionary Origins and Diversification of the Mycorrhizal Mutualists.</title>
        <authorList>
            <consortium name="DOE Joint Genome Institute"/>
            <consortium name="Mycorrhizal Genomics Consortium"/>
            <person name="Kohler A."/>
            <person name="Kuo A."/>
            <person name="Nagy L.G."/>
            <person name="Floudas D."/>
            <person name="Copeland A."/>
            <person name="Barry K.W."/>
            <person name="Cichocki N."/>
            <person name="Veneault-Fourrey C."/>
            <person name="LaButti K."/>
            <person name="Lindquist E.A."/>
            <person name="Lipzen A."/>
            <person name="Lundell T."/>
            <person name="Morin E."/>
            <person name="Murat C."/>
            <person name="Riley R."/>
            <person name="Ohm R."/>
            <person name="Sun H."/>
            <person name="Tunlid A."/>
            <person name="Henrissat B."/>
            <person name="Grigoriev I.V."/>
            <person name="Hibbett D.S."/>
            <person name="Martin F."/>
        </authorList>
    </citation>
    <scope>NUCLEOTIDE SEQUENCE [LARGE SCALE GENOMIC DNA]</scope>
    <source>
        <strain evidence="2">Foug A</strain>
    </source>
</reference>
<sequence length="260" mass="29492">MGELTEARAELARLEKQEQQLVKDLLHIRAAVRTQRTKLEELVRQLSAPINRLPNKTLLQIIELSVPSSVKLAGVSCHWRGVILHCPSLWTAIKVAPWRHRSLLKAQVARSAELLLKVEICSWNNCKTDEGLLNDMLDVLIPSAHRWCSLIIEDVADSLFHNLLTRLNHSTYPVLTHVSIRNISFGGSQGVPLLYSGNCPRLQHLELSPYVKHTNWFQVPLSVTSLSLRLVDTEIRLIVSICHSSKSLYASPTNYYYRPL</sequence>
<name>A0A0C3AGI0_9AGAM</name>
<evidence type="ECO:0000313" key="1">
    <source>
        <dbReference type="EMBL" id="KIM64017.1"/>
    </source>
</evidence>
<dbReference type="HOGENOM" id="CLU_023752_0_0_1"/>
<dbReference type="STRING" id="1036808.A0A0C3AGI0"/>
<keyword evidence="2" id="KW-1185">Reference proteome</keyword>
<evidence type="ECO:0000313" key="2">
    <source>
        <dbReference type="Proteomes" id="UP000053989"/>
    </source>
</evidence>
<proteinExistence type="predicted"/>
<accession>A0A0C3AGI0</accession>
<dbReference type="EMBL" id="KN822031">
    <property type="protein sequence ID" value="KIM64017.1"/>
    <property type="molecule type" value="Genomic_DNA"/>
</dbReference>
<gene>
    <name evidence="1" type="ORF">SCLCIDRAFT_679919</name>
</gene>
<dbReference type="Proteomes" id="UP000053989">
    <property type="component" value="Unassembled WGS sequence"/>
</dbReference>
<protein>
    <submittedName>
        <fullName evidence="1">Uncharacterized protein</fullName>
    </submittedName>
</protein>
<organism evidence="1 2">
    <name type="scientific">Scleroderma citrinum Foug A</name>
    <dbReference type="NCBI Taxonomy" id="1036808"/>
    <lineage>
        <taxon>Eukaryota</taxon>
        <taxon>Fungi</taxon>
        <taxon>Dikarya</taxon>
        <taxon>Basidiomycota</taxon>
        <taxon>Agaricomycotina</taxon>
        <taxon>Agaricomycetes</taxon>
        <taxon>Agaricomycetidae</taxon>
        <taxon>Boletales</taxon>
        <taxon>Sclerodermatineae</taxon>
        <taxon>Sclerodermataceae</taxon>
        <taxon>Scleroderma</taxon>
    </lineage>
</organism>